<feature type="domain" description="GTD-binding" evidence="8">
    <location>
        <begin position="378"/>
        <end position="476"/>
    </location>
</feature>
<evidence type="ECO:0000256" key="2">
    <source>
        <dbReference type="ARBA" id="ARBA00022692"/>
    </source>
</evidence>
<dbReference type="Proteomes" id="UP001153076">
    <property type="component" value="Unassembled WGS sequence"/>
</dbReference>
<proteinExistence type="predicted"/>
<dbReference type="AlphaFoldDB" id="A0A9Q1GY46"/>
<keyword evidence="4 7" id="KW-0472">Membrane</keyword>
<sequence>MMNSVQGHTFKHFVEHELGKFPHFMIYAVLEWTLIALLFLDGFLALVSTEFAEFFDLSPPCVLCTRIDHMLMRKRLKCSYNDTICEGHKKELSSLAYCHVHGKLSDLRTMCEGCLLSFATDNRSDPEAYKSMSGVLNKDTEGIFDEEMGDKIESQTNRKDDHMMQGAEKLKNGNEGGMFCSCCGEPMKVKSSEYQKGSAIVRNPTLPRVASRLSQQGPTPSPRAGFASWRTEEARNTLELAQSRFTEPKLLTNNNRTGEEDPANMENPGFKEDAKSTPLPVSTEPEELIDDVVRTPSFLKGNKFFGAGLSESAAASPRWASRLGDSAVSSPRWASRLGESVASPRWAHRGSRKSLLDRVELAPDPVDAIAGNETDPEVIINRLKRQVRQDRKSLISLYMELDEERSASAVAANNAMAMITRLQAEKAAVQMESLQYQRMMEEQAEYDQEALEMLREMLNKREDEIRELESELEIYRDRYGLLQEDIRAHRIQKSMSFSSFTEKSDHDHESPLFSIHATDTEMEMHEHMSDKSSRQSHEEGENIAGKIAEDHKAEDDDESLMDIERDRSYLFGQLRMLESRILHSSTDAWDDERAEEKNNKVLAKEVSELGVKLRSLEEDSRFLKHALLTLKKDRKEGSKILMEIAQNLQKLRQMDHLPAQSQKEAQPAVTQRGKMCYYFRGDQLRPSLSVVESKATAVSTIENEENSNVSM</sequence>
<feature type="region of interest" description="Disordered" evidence="6">
    <location>
        <begin position="251"/>
        <end position="283"/>
    </location>
</feature>
<dbReference type="PANTHER" id="PTHR31448:SF9">
    <property type="entry name" value="MYOSIN-BINDING PROTEIN 6-RELATED"/>
    <property type="match status" value="1"/>
</dbReference>
<comment type="caution">
    <text evidence="9">The sequence shown here is derived from an EMBL/GenBank/DDBJ whole genome shotgun (WGS) entry which is preliminary data.</text>
</comment>
<keyword evidence="10" id="KW-1185">Reference proteome</keyword>
<evidence type="ECO:0000256" key="4">
    <source>
        <dbReference type="ARBA" id="ARBA00023136"/>
    </source>
</evidence>
<evidence type="ECO:0000256" key="1">
    <source>
        <dbReference type="ARBA" id="ARBA00004167"/>
    </source>
</evidence>
<dbReference type="InterPro" id="IPR007656">
    <property type="entry name" value="GTD-bd"/>
</dbReference>
<keyword evidence="3 7" id="KW-1133">Transmembrane helix</keyword>
<protein>
    <recommendedName>
        <fullName evidence="8">GTD-binding domain-containing protein</fullName>
    </recommendedName>
</protein>
<evidence type="ECO:0000259" key="8">
    <source>
        <dbReference type="PROSITE" id="PS51775"/>
    </source>
</evidence>
<feature type="coiled-coil region" evidence="5">
    <location>
        <begin position="412"/>
        <end position="485"/>
    </location>
</feature>
<dbReference type="OrthoDB" id="1853282at2759"/>
<dbReference type="GO" id="GO:0016020">
    <property type="term" value="C:membrane"/>
    <property type="evidence" value="ECO:0007669"/>
    <property type="project" value="UniProtKB-SubCell"/>
</dbReference>
<organism evidence="9 10">
    <name type="scientific">Carnegiea gigantea</name>
    <dbReference type="NCBI Taxonomy" id="171969"/>
    <lineage>
        <taxon>Eukaryota</taxon>
        <taxon>Viridiplantae</taxon>
        <taxon>Streptophyta</taxon>
        <taxon>Embryophyta</taxon>
        <taxon>Tracheophyta</taxon>
        <taxon>Spermatophyta</taxon>
        <taxon>Magnoliopsida</taxon>
        <taxon>eudicotyledons</taxon>
        <taxon>Gunneridae</taxon>
        <taxon>Pentapetalae</taxon>
        <taxon>Caryophyllales</taxon>
        <taxon>Cactineae</taxon>
        <taxon>Cactaceae</taxon>
        <taxon>Cactoideae</taxon>
        <taxon>Echinocereeae</taxon>
        <taxon>Carnegiea</taxon>
    </lineage>
</organism>
<dbReference type="GO" id="GO:0080115">
    <property type="term" value="F:myosin XI tail binding"/>
    <property type="evidence" value="ECO:0007669"/>
    <property type="project" value="UniProtKB-ARBA"/>
</dbReference>
<dbReference type="PANTHER" id="PTHR31448">
    <property type="entry name" value="MYOSIN-BINDING PROTEIN 2"/>
    <property type="match status" value="1"/>
</dbReference>
<evidence type="ECO:0000256" key="3">
    <source>
        <dbReference type="ARBA" id="ARBA00022989"/>
    </source>
</evidence>
<dbReference type="Pfam" id="PF04576">
    <property type="entry name" value="Zein-binding"/>
    <property type="match status" value="1"/>
</dbReference>
<gene>
    <name evidence="9" type="ORF">Cgig2_016802</name>
</gene>
<accession>A0A9Q1GY46</accession>
<dbReference type="EMBL" id="JAKOGI010001040">
    <property type="protein sequence ID" value="KAJ8428218.1"/>
    <property type="molecule type" value="Genomic_DNA"/>
</dbReference>
<comment type="subcellular location">
    <subcellularLocation>
        <location evidence="1">Membrane</location>
        <topology evidence="1">Single-pass membrane protein</topology>
    </subcellularLocation>
</comment>
<evidence type="ECO:0000256" key="5">
    <source>
        <dbReference type="SAM" id="Coils"/>
    </source>
</evidence>
<reference evidence="9" key="1">
    <citation type="submission" date="2022-04" db="EMBL/GenBank/DDBJ databases">
        <title>Carnegiea gigantea Genome sequencing and assembly v2.</title>
        <authorList>
            <person name="Copetti D."/>
            <person name="Sanderson M.J."/>
            <person name="Burquez A."/>
            <person name="Wojciechowski M.F."/>
        </authorList>
    </citation>
    <scope>NUCLEOTIDE SEQUENCE</scope>
    <source>
        <strain evidence="9">SGP5-SGP5p</strain>
        <tissue evidence="9">Aerial part</tissue>
    </source>
</reference>
<evidence type="ECO:0000256" key="7">
    <source>
        <dbReference type="SAM" id="Phobius"/>
    </source>
</evidence>
<evidence type="ECO:0000313" key="10">
    <source>
        <dbReference type="Proteomes" id="UP001153076"/>
    </source>
</evidence>
<evidence type="ECO:0000313" key="9">
    <source>
        <dbReference type="EMBL" id="KAJ8428218.1"/>
    </source>
</evidence>
<dbReference type="InterPro" id="IPR039306">
    <property type="entry name" value="MYOB"/>
</dbReference>
<dbReference type="PROSITE" id="PS51775">
    <property type="entry name" value="GTD_BINDING"/>
    <property type="match status" value="1"/>
</dbReference>
<feature type="transmembrane region" description="Helical" evidence="7">
    <location>
        <begin position="21"/>
        <end position="47"/>
    </location>
</feature>
<name>A0A9Q1GY46_9CARY</name>
<keyword evidence="5" id="KW-0175">Coiled coil</keyword>
<keyword evidence="2 7" id="KW-0812">Transmembrane</keyword>
<evidence type="ECO:0000256" key="6">
    <source>
        <dbReference type="SAM" id="MobiDB-lite"/>
    </source>
</evidence>